<name>L7WE59_NONDD</name>
<sequence length="38" mass="4567">MKNRGHLNYSIKRTNILRKDKLLTHKSKMISSLSRKRN</sequence>
<proteinExistence type="predicted"/>
<evidence type="ECO:0000313" key="2">
    <source>
        <dbReference type="Proteomes" id="UP000011173"/>
    </source>
</evidence>
<evidence type="ECO:0000313" key="1">
    <source>
        <dbReference type="EMBL" id="AGC78379.1"/>
    </source>
</evidence>
<organism evidence="1 2">
    <name type="scientific">Nonlabens dokdonensis (strain DSM 17205 / KCTC 12402 / DSW-6)</name>
    <name type="common">Donghaeana dokdonensis</name>
    <dbReference type="NCBI Taxonomy" id="592029"/>
    <lineage>
        <taxon>Bacteria</taxon>
        <taxon>Pseudomonadati</taxon>
        <taxon>Bacteroidota</taxon>
        <taxon>Flavobacteriia</taxon>
        <taxon>Flavobacteriales</taxon>
        <taxon>Flavobacteriaceae</taxon>
        <taxon>Nonlabens</taxon>
    </lineage>
</organism>
<dbReference type="AlphaFoldDB" id="L7WE59"/>
<accession>L7WE59</accession>
<dbReference type="HOGENOM" id="CLU_3330833_0_0_10"/>
<protein>
    <submittedName>
        <fullName evidence="1">Uncharacterized protein</fullName>
    </submittedName>
</protein>
<dbReference type="Proteomes" id="UP000011173">
    <property type="component" value="Chromosome"/>
</dbReference>
<dbReference type="EMBL" id="CP001397">
    <property type="protein sequence ID" value="AGC78379.1"/>
    <property type="molecule type" value="Genomic_DNA"/>
</dbReference>
<dbReference type="KEGG" id="ndo:DDD_3252"/>
<gene>
    <name evidence="1" type="ordered locus">DDD_3252</name>
</gene>
<reference evidence="1 2" key="1">
    <citation type="journal article" date="2013" name="Genome Biol. Evol.">
        <title>Genomic makeup of the marine flavobacterium Nonlabens (Donghaeana) dokdonensis DSW-6 and identification of a novel class of rhodopsins.</title>
        <authorList>
            <person name="Kwon S.K."/>
            <person name="Kim B.K."/>
            <person name="Song J.Y."/>
            <person name="Kwak M.J."/>
            <person name="Lee C.H."/>
            <person name="Yoon J.H."/>
            <person name="Oh T.K."/>
            <person name="Kim J.F."/>
        </authorList>
    </citation>
    <scope>NUCLEOTIDE SEQUENCE [LARGE SCALE GENOMIC DNA]</scope>
    <source>
        <strain evidence="2">DSM 17205 / KCTC 12402 / DSW-6</strain>
    </source>
</reference>
<dbReference type="STRING" id="592029.DDD_3252"/>